<dbReference type="PROSITE" id="PS51192">
    <property type="entry name" value="HELICASE_ATP_BIND_1"/>
    <property type="match status" value="1"/>
</dbReference>
<dbReference type="SMART" id="SM00487">
    <property type="entry name" value="DEXDc"/>
    <property type="match status" value="1"/>
</dbReference>
<dbReference type="KEGG" id="csl:COCSUDRAFT_18991"/>
<evidence type="ECO:0000259" key="10">
    <source>
        <dbReference type="PROSITE" id="PS51195"/>
    </source>
</evidence>
<feature type="non-terminal residue" evidence="11">
    <location>
        <position position="1"/>
    </location>
</feature>
<feature type="short sequence motif" description="Q motif" evidence="6">
    <location>
        <begin position="16"/>
        <end position="44"/>
    </location>
</feature>
<comment type="caution">
    <text evidence="11">The sequence shown here is derived from an EMBL/GenBank/DDBJ whole genome shotgun (WGS) entry which is preliminary data.</text>
</comment>
<protein>
    <recommendedName>
        <fullName evidence="1">RNA helicase</fullName>
        <ecNumber evidence="1">3.6.4.13</ecNumber>
    </recommendedName>
</protein>
<name>I0YPF9_COCSC</name>
<dbReference type="Pfam" id="PF00271">
    <property type="entry name" value="Helicase_C"/>
    <property type="match status" value="1"/>
</dbReference>
<dbReference type="PROSITE" id="PS00039">
    <property type="entry name" value="DEAD_ATP_HELICASE"/>
    <property type="match status" value="1"/>
</dbReference>
<keyword evidence="12" id="KW-1185">Reference proteome</keyword>
<dbReference type="OrthoDB" id="10265785at2759"/>
<keyword evidence="11" id="KW-0648">Protein biosynthesis</keyword>
<evidence type="ECO:0000256" key="3">
    <source>
        <dbReference type="ARBA" id="ARBA00022801"/>
    </source>
</evidence>
<sequence>GSMAESFYTEWEESYVSFNQMSLHEDLLHGLHAYGFEKPSAIQQKGIVPFAKGLDVIQQAQLGTGRIATFCAGILQNLDYNSLECQALVLAPTRELAQHVAKVMRAVGKFQEVKCHCFVSGPSLREDIRILEGGIQVVVGTPGRIQGLLRRRALHANSIRMLVLDEADELLSPAIKELIYEIFQLLPGRLQVGVFCANLPPEVLALTRKFMNNPVHILVKRDGLNFEGLRQFYVNVEHEGWKLDTLCDLRDILAIDNILVFANTTRKMDWLADKMRERGINMTAINISSREQDGHDSMARKRDSNSCHGLITTAADACGIDEQQASLVINYDLPTQPENYLHRIGRLGSKRLAISFVTGEEQRLLQDIERYCNTVIEELPANVADLL</sequence>
<keyword evidence="5 7" id="KW-0067">ATP-binding</keyword>
<accession>I0YPF9</accession>
<evidence type="ECO:0000313" key="11">
    <source>
        <dbReference type="EMBL" id="EIE20278.1"/>
    </source>
</evidence>
<dbReference type="Proteomes" id="UP000007264">
    <property type="component" value="Unassembled WGS sequence"/>
</dbReference>
<organism evidence="11 12">
    <name type="scientific">Coccomyxa subellipsoidea (strain C-169)</name>
    <name type="common">Green microalga</name>
    <dbReference type="NCBI Taxonomy" id="574566"/>
    <lineage>
        <taxon>Eukaryota</taxon>
        <taxon>Viridiplantae</taxon>
        <taxon>Chlorophyta</taxon>
        <taxon>core chlorophytes</taxon>
        <taxon>Trebouxiophyceae</taxon>
        <taxon>Trebouxiophyceae incertae sedis</taxon>
        <taxon>Coccomyxaceae</taxon>
        <taxon>Coccomyxa</taxon>
        <taxon>Coccomyxa subellipsoidea</taxon>
    </lineage>
</organism>
<evidence type="ECO:0000256" key="2">
    <source>
        <dbReference type="ARBA" id="ARBA00022741"/>
    </source>
</evidence>
<dbReference type="InterPro" id="IPR014001">
    <property type="entry name" value="Helicase_ATP-bd"/>
</dbReference>
<dbReference type="InterPro" id="IPR011545">
    <property type="entry name" value="DEAD/DEAH_box_helicase_dom"/>
</dbReference>
<dbReference type="AlphaFoldDB" id="I0YPF9"/>
<dbReference type="RefSeq" id="XP_005644822.1">
    <property type="nucleotide sequence ID" value="XM_005644765.1"/>
</dbReference>
<dbReference type="PROSITE" id="PS51195">
    <property type="entry name" value="Q_MOTIF"/>
    <property type="match status" value="1"/>
</dbReference>
<dbReference type="GO" id="GO:0003724">
    <property type="term" value="F:RNA helicase activity"/>
    <property type="evidence" value="ECO:0007669"/>
    <property type="project" value="UniProtKB-EC"/>
</dbReference>
<evidence type="ECO:0000259" key="8">
    <source>
        <dbReference type="PROSITE" id="PS51192"/>
    </source>
</evidence>
<keyword evidence="4 7" id="KW-0347">Helicase</keyword>
<dbReference type="EMBL" id="AGSI01000016">
    <property type="protein sequence ID" value="EIE20278.1"/>
    <property type="molecule type" value="Genomic_DNA"/>
</dbReference>
<dbReference type="GO" id="GO:0003676">
    <property type="term" value="F:nucleic acid binding"/>
    <property type="evidence" value="ECO:0007669"/>
    <property type="project" value="InterPro"/>
</dbReference>
<dbReference type="SUPFAM" id="SSF52540">
    <property type="entry name" value="P-loop containing nucleoside triphosphate hydrolases"/>
    <property type="match status" value="2"/>
</dbReference>
<dbReference type="GeneID" id="17038254"/>
<keyword evidence="2 7" id="KW-0547">Nucleotide-binding</keyword>
<keyword evidence="11" id="KW-0396">Initiation factor</keyword>
<dbReference type="InterPro" id="IPR000629">
    <property type="entry name" value="RNA-helicase_DEAD-box_CS"/>
</dbReference>
<feature type="domain" description="DEAD-box RNA helicase Q" evidence="10">
    <location>
        <begin position="16"/>
        <end position="44"/>
    </location>
</feature>
<dbReference type="STRING" id="574566.I0YPF9"/>
<keyword evidence="3 7" id="KW-0378">Hydrolase</keyword>
<dbReference type="PROSITE" id="PS51194">
    <property type="entry name" value="HELICASE_CTER"/>
    <property type="match status" value="1"/>
</dbReference>
<evidence type="ECO:0000256" key="5">
    <source>
        <dbReference type="ARBA" id="ARBA00022840"/>
    </source>
</evidence>
<evidence type="ECO:0000256" key="7">
    <source>
        <dbReference type="RuleBase" id="RU000492"/>
    </source>
</evidence>
<evidence type="ECO:0000256" key="1">
    <source>
        <dbReference type="ARBA" id="ARBA00012552"/>
    </source>
</evidence>
<reference evidence="11 12" key="1">
    <citation type="journal article" date="2012" name="Genome Biol.">
        <title>The genome of the polar eukaryotic microalga coccomyxa subellipsoidea reveals traits of cold adaptation.</title>
        <authorList>
            <person name="Blanc G."/>
            <person name="Agarkova I."/>
            <person name="Grimwood J."/>
            <person name="Kuo A."/>
            <person name="Brueggeman A."/>
            <person name="Dunigan D."/>
            <person name="Gurnon J."/>
            <person name="Ladunga I."/>
            <person name="Lindquist E."/>
            <person name="Lucas S."/>
            <person name="Pangilinan J."/>
            <person name="Proschold T."/>
            <person name="Salamov A."/>
            <person name="Schmutz J."/>
            <person name="Weeks D."/>
            <person name="Yamada T."/>
            <person name="Claverie J.M."/>
            <person name="Grigoriev I."/>
            <person name="Van Etten J."/>
            <person name="Lomsadze A."/>
            <person name="Borodovsky M."/>
        </authorList>
    </citation>
    <scope>NUCLEOTIDE SEQUENCE [LARGE SCALE GENOMIC DNA]</scope>
    <source>
        <strain evidence="11 12">C-169</strain>
    </source>
</reference>
<dbReference type="EC" id="3.6.4.13" evidence="1"/>
<dbReference type="Gene3D" id="3.40.50.300">
    <property type="entry name" value="P-loop containing nucleotide triphosphate hydrolases"/>
    <property type="match status" value="2"/>
</dbReference>
<dbReference type="SMART" id="SM00490">
    <property type="entry name" value="HELICc"/>
    <property type="match status" value="1"/>
</dbReference>
<feature type="domain" description="Helicase C-terminal" evidence="9">
    <location>
        <begin position="228"/>
        <end position="387"/>
    </location>
</feature>
<dbReference type="Pfam" id="PF00270">
    <property type="entry name" value="DEAD"/>
    <property type="match status" value="1"/>
</dbReference>
<dbReference type="InterPro" id="IPR027417">
    <property type="entry name" value="P-loop_NTPase"/>
</dbReference>
<dbReference type="InterPro" id="IPR001650">
    <property type="entry name" value="Helicase_C-like"/>
</dbReference>
<gene>
    <name evidence="11" type="ORF">COCSUDRAFT_18991</name>
</gene>
<dbReference type="PANTHER" id="PTHR47958">
    <property type="entry name" value="ATP-DEPENDENT RNA HELICASE DBP3"/>
    <property type="match status" value="1"/>
</dbReference>
<evidence type="ECO:0000256" key="4">
    <source>
        <dbReference type="ARBA" id="ARBA00022806"/>
    </source>
</evidence>
<comment type="similarity">
    <text evidence="7">Belongs to the DEAD box helicase family.</text>
</comment>
<dbReference type="GO" id="GO:0016787">
    <property type="term" value="F:hydrolase activity"/>
    <property type="evidence" value="ECO:0007669"/>
    <property type="project" value="UniProtKB-KW"/>
</dbReference>
<evidence type="ECO:0000313" key="12">
    <source>
        <dbReference type="Proteomes" id="UP000007264"/>
    </source>
</evidence>
<evidence type="ECO:0000259" key="9">
    <source>
        <dbReference type="PROSITE" id="PS51194"/>
    </source>
</evidence>
<dbReference type="GO" id="GO:0005524">
    <property type="term" value="F:ATP binding"/>
    <property type="evidence" value="ECO:0007669"/>
    <property type="project" value="UniProtKB-KW"/>
</dbReference>
<proteinExistence type="inferred from homology"/>
<dbReference type="GO" id="GO:0003743">
    <property type="term" value="F:translation initiation factor activity"/>
    <property type="evidence" value="ECO:0007669"/>
    <property type="project" value="UniProtKB-KW"/>
</dbReference>
<dbReference type="eggNOG" id="KOG0327">
    <property type="taxonomic scope" value="Eukaryota"/>
</dbReference>
<feature type="domain" description="Helicase ATP-binding" evidence="8">
    <location>
        <begin position="47"/>
        <end position="217"/>
    </location>
</feature>
<evidence type="ECO:0000256" key="6">
    <source>
        <dbReference type="PROSITE-ProRule" id="PRU00552"/>
    </source>
</evidence>
<dbReference type="InterPro" id="IPR014014">
    <property type="entry name" value="RNA_helicase_DEAD_Q_motif"/>
</dbReference>
<dbReference type="CDD" id="cd18787">
    <property type="entry name" value="SF2_C_DEAD"/>
    <property type="match status" value="1"/>
</dbReference>